<gene>
    <name evidence="1" type="ORF">HMPREF0765_1563</name>
</gene>
<evidence type="ECO:0000313" key="1">
    <source>
        <dbReference type="EMBL" id="EEI92837.1"/>
    </source>
</evidence>
<dbReference type="AlphaFoldDB" id="C2FW57"/>
<proteinExistence type="predicted"/>
<dbReference type="HOGENOM" id="CLU_3317188_0_0_10"/>
<dbReference type="EMBL" id="ACHB01000036">
    <property type="protein sequence ID" value="EEI92837.1"/>
    <property type="molecule type" value="Genomic_DNA"/>
</dbReference>
<name>C2FW57_SPHSI</name>
<sequence>MYIILYDLNTANFRNMRINLLYSCSIYVYHYLKLLKKIP</sequence>
<protein>
    <submittedName>
        <fullName evidence="1">Uncharacterized protein</fullName>
    </submittedName>
</protein>
<evidence type="ECO:0000313" key="2">
    <source>
        <dbReference type="Proteomes" id="UP000006241"/>
    </source>
</evidence>
<organism evidence="1 2">
    <name type="scientific">Sphingobacterium spiritivorum ATCC 33300</name>
    <dbReference type="NCBI Taxonomy" id="525372"/>
    <lineage>
        <taxon>Bacteria</taxon>
        <taxon>Pseudomonadati</taxon>
        <taxon>Bacteroidota</taxon>
        <taxon>Sphingobacteriia</taxon>
        <taxon>Sphingobacteriales</taxon>
        <taxon>Sphingobacteriaceae</taxon>
        <taxon>Sphingobacterium</taxon>
    </lineage>
</organism>
<reference evidence="1 2" key="1">
    <citation type="submission" date="2009-01" db="EMBL/GenBank/DDBJ databases">
        <authorList>
            <person name="Qin X."/>
            <person name="Bachman B."/>
            <person name="Battles P."/>
            <person name="Bell A."/>
            <person name="Bess C."/>
            <person name="Bickham C."/>
            <person name="Chaboub L."/>
            <person name="Chen D."/>
            <person name="Coyle M."/>
            <person name="Deiros D.R."/>
            <person name="Dinh H."/>
            <person name="Forbes L."/>
            <person name="Fowler G."/>
            <person name="Francisco L."/>
            <person name="Fu Q."/>
            <person name="Gubbala S."/>
            <person name="Hale W."/>
            <person name="Han Y."/>
            <person name="Hemphill L."/>
            <person name="Highlander S.K."/>
            <person name="Hirani K."/>
            <person name="Hogues M."/>
            <person name="Jackson L."/>
            <person name="Jakkamsetti A."/>
            <person name="Javaid M."/>
            <person name="Jiang H."/>
            <person name="Korchina V."/>
            <person name="Kovar C."/>
            <person name="Lara F."/>
            <person name="Lee S."/>
            <person name="Mata R."/>
            <person name="Mathew T."/>
            <person name="Moen C."/>
            <person name="Morales K."/>
            <person name="Munidasa M."/>
            <person name="Nazareth L."/>
            <person name="Ngo R."/>
            <person name="Nguyen L."/>
            <person name="Okwuonu G."/>
            <person name="Ongeri F."/>
            <person name="Patil S."/>
            <person name="Petrosino J."/>
            <person name="Pham C."/>
            <person name="Pham P."/>
            <person name="Pu L.-L."/>
            <person name="Puazo M."/>
            <person name="Raj R."/>
            <person name="Reid J."/>
            <person name="Rouhana J."/>
            <person name="Saada N."/>
            <person name="Shang Y."/>
            <person name="Simmons D."/>
            <person name="Thornton R."/>
            <person name="Warren J."/>
            <person name="Weissenberger G."/>
            <person name="Zhang J."/>
            <person name="Zhang L."/>
            <person name="Zhou C."/>
            <person name="Zhu D."/>
            <person name="Muzny D."/>
            <person name="Worley K."/>
            <person name="Gibbs R."/>
        </authorList>
    </citation>
    <scope>NUCLEOTIDE SEQUENCE [LARGE SCALE GENOMIC DNA]</scope>
    <source>
        <strain evidence="1 2">ATCC 33300</strain>
    </source>
</reference>
<dbReference type="Proteomes" id="UP000006241">
    <property type="component" value="Unassembled WGS sequence"/>
</dbReference>
<comment type="caution">
    <text evidence="1">The sequence shown here is derived from an EMBL/GenBank/DDBJ whole genome shotgun (WGS) entry which is preliminary data.</text>
</comment>
<accession>C2FW57</accession>